<evidence type="ECO:0000256" key="1">
    <source>
        <dbReference type="SAM" id="Phobius"/>
    </source>
</evidence>
<proteinExistence type="predicted"/>
<evidence type="ECO:0000313" key="3">
    <source>
        <dbReference type="Proteomes" id="UP000184543"/>
    </source>
</evidence>
<organism evidence="2 3">
    <name type="scientific">Pseudozobellia thermophila</name>
    <dbReference type="NCBI Taxonomy" id="192903"/>
    <lineage>
        <taxon>Bacteria</taxon>
        <taxon>Pseudomonadati</taxon>
        <taxon>Bacteroidota</taxon>
        <taxon>Flavobacteriia</taxon>
        <taxon>Flavobacteriales</taxon>
        <taxon>Flavobacteriaceae</taxon>
        <taxon>Pseudozobellia</taxon>
    </lineage>
</organism>
<evidence type="ECO:0000313" key="2">
    <source>
        <dbReference type="EMBL" id="SHJ48600.1"/>
    </source>
</evidence>
<protein>
    <submittedName>
        <fullName evidence="2">Cell division protein FtsQ</fullName>
    </submittedName>
</protein>
<dbReference type="Proteomes" id="UP000184543">
    <property type="component" value="Unassembled WGS sequence"/>
</dbReference>
<gene>
    <name evidence="2" type="ORF">SAMN04488513_105102</name>
</gene>
<sequence length="243" mass="27684">MNLGMRINYDYIKLMALVLVIMGLYAFSNHRSAQKNVNGIEIEFVGDQNLYITQGAVNKLLIQKFGSLENVPKEKLVLNTMEKALEANKMVKSAQVYLTINGKLASKIVQRKPIGRIEGDSKFYLDDEGKRMPLSTSHSARVPIITGRITGESLADVYEILNYINKDDFLRKNVIGIHIESESKYQLRFRTERFVVELGDVEALQKKFANFKAFYAKAKKDRALDQYGMVSLEFNNQVVCTKI</sequence>
<keyword evidence="1" id="KW-0472">Membrane</keyword>
<keyword evidence="2" id="KW-0131">Cell cycle</keyword>
<dbReference type="EMBL" id="FQYU01000005">
    <property type="protein sequence ID" value="SHJ48600.1"/>
    <property type="molecule type" value="Genomic_DNA"/>
</dbReference>
<name>A0A1M6JPK8_9FLAO</name>
<keyword evidence="1" id="KW-0812">Transmembrane</keyword>
<keyword evidence="1" id="KW-1133">Transmembrane helix</keyword>
<keyword evidence="2" id="KW-0132">Cell division</keyword>
<dbReference type="GO" id="GO:0051301">
    <property type="term" value="P:cell division"/>
    <property type="evidence" value="ECO:0007669"/>
    <property type="project" value="UniProtKB-KW"/>
</dbReference>
<dbReference type="STRING" id="192903.SAMN04488513_105102"/>
<keyword evidence="3" id="KW-1185">Reference proteome</keyword>
<feature type="transmembrane region" description="Helical" evidence="1">
    <location>
        <begin position="12"/>
        <end position="28"/>
    </location>
</feature>
<reference evidence="3" key="1">
    <citation type="submission" date="2016-11" db="EMBL/GenBank/DDBJ databases">
        <authorList>
            <person name="Varghese N."/>
            <person name="Submissions S."/>
        </authorList>
    </citation>
    <scope>NUCLEOTIDE SEQUENCE [LARGE SCALE GENOMIC DNA]</scope>
    <source>
        <strain evidence="3">DSM 19858</strain>
    </source>
</reference>
<dbReference type="AlphaFoldDB" id="A0A1M6JPK8"/>
<accession>A0A1M6JPK8</accession>